<name>A0A9N8ZHJ6_9GLOM</name>
<dbReference type="InterPro" id="IPR036322">
    <property type="entry name" value="WD40_repeat_dom_sf"/>
</dbReference>
<keyword evidence="6" id="KW-1185">Reference proteome</keyword>
<feature type="region of interest" description="Disordered" evidence="4">
    <location>
        <begin position="389"/>
        <end position="422"/>
    </location>
</feature>
<proteinExistence type="predicted"/>
<feature type="repeat" description="WD" evidence="3">
    <location>
        <begin position="212"/>
        <end position="253"/>
    </location>
</feature>
<protein>
    <submittedName>
        <fullName evidence="5">3230_t:CDS:1</fullName>
    </submittedName>
</protein>
<dbReference type="PROSITE" id="PS50082">
    <property type="entry name" value="WD_REPEATS_2"/>
    <property type="match status" value="1"/>
</dbReference>
<dbReference type="Pfam" id="PF08728">
    <property type="entry name" value="CRT10"/>
    <property type="match status" value="1"/>
</dbReference>
<dbReference type="OrthoDB" id="5591786at2759"/>
<reference evidence="5" key="1">
    <citation type="submission" date="2021-06" db="EMBL/GenBank/DDBJ databases">
        <authorList>
            <person name="Kallberg Y."/>
            <person name="Tangrot J."/>
            <person name="Rosling A."/>
        </authorList>
    </citation>
    <scope>NUCLEOTIDE SEQUENCE</scope>
    <source>
        <strain evidence="5">IA702</strain>
    </source>
</reference>
<feature type="compositionally biased region" description="Polar residues" evidence="4">
    <location>
        <begin position="291"/>
        <end position="302"/>
    </location>
</feature>
<dbReference type="EMBL" id="CAJVPJ010000210">
    <property type="protein sequence ID" value="CAG8496010.1"/>
    <property type="molecule type" value="Genomic_DNA"/>
</dbReference>
<dbReference type="PANTHER" id="PTHR22847">
    <property type="entry name" value="WD40 REPEAT PROTEIN"/>
    <property type="match status" value="1"/>
</dbReference>
<dbReference type="InterPro" id="IPR014839">
    <property type="entry name" value="Crt10"/>
</dbReference>
<dbReference type="SMART" id="SM00320">
    <property type="entry name" value="WD40"/>
    <property type="match status" value="3"/>
</dbReference>
<dbReference type="Proteomes" id="UP000789572">
    <property type="component" value="Unassembled WGS sequence"/>
</dbReference>
<comment type="caution">
    <text evidence="5">The sequence shown here is derived from an EMBL/GenBank/DDBJ whole genome shotgun (WGS) entry which is preliminary data.</text>
</comment>
<dbReference type="PROSITE" id="PS00678">
    <property type="entry name" value="WD_REPEATS_1"/>
    <property type="match status" value="1"/>
</dbReference>
<evidence type="ECO:0000313" key="5">
    <source>
        <dbReference type="EMBL" id="CAG8496010.1"/>
    </source>
</evidence>
<dbReference type="InterPro" id="IPR001680">
    <property type="entry name" value="WD40_rpt"/>
</dbReference>
<dbReference type="GO" id="GO:1990234">
    <property type="term" value="C:transferase complex"/>
    <property type="evidence" value="ECO:0007669"/>
    <property type="project" value="UniProtKB-ARBA"/>
</dbReference>
<evidence type="ECO:0000256" key="1">
    <source>
        <dbReference type="ARBA" id="ARBA00022574"/>
    </source>
</evidence>
<dbReference type="Gene3D" id="2.130.10.10">
    <property type="entry name" value="YVTN repeat-like/Quinoprotein amine dehydrogenase"/>
    <property type="match status" value="1"/>
</dbReference>
<keyword evidence="2" id="KW-0677">Repeat</keyword>
<dbReference type="SUPFAM" id="SSF50978">
    <property type="entry name" value="WD40 repeat-like"/>
    <property type="match status" value="1"/>
</dbReference>
<gene>
    <name evidence="5" type="ORF">POCULU_LOCUS2324</name>
</gene>
<feature type="region of interest" description="Disordered" evidence="4">
    <location>
        <begin position="276"/>
        <end position="355"/>
    </location>
</feature>
<keyword evidence="1 3" id="KW-0853">WD repeat</keyword>
<dbReference type="InterPro" id="IPR015943">
    <property type="entry name" value="WD40/YVTN_repeat-like_dom_sf"/>
</dbReference>
<feature type="compositionally biased region" description="Low complexity" evidence="4">
    <location>
        <begin position="276"/>
        <end position="290"/>
    </location>
</feature>
<evidence type="ECO:0000256" key="3">
    <source>
        <dbReference type="PROSITE-ProRule" id="PRU00221"/>
    </source>
</evidence>
<organism evidence="5 6">
    <name type="scientific">Paraglomus occultum</name>
    <dbReference type="NCBI Taxonomy" id="144539"/>
    <lineage>
        <taxon>Eukaryota</taxon>
        <taxon>Fungi</taxon>
        <taxon>Fungi incertae sedis</taxon>
        <taxon>Mucoromycota</taxon>
        <taxon>Glomeromycotina</taxon>
        <taxon>Glomeromycetes</taxon>
        <taxon>Paraglomerales</taxon>
        <taxon>Paraglomeraceae</taxon>
        <taxon>Paraglomus</taxon>
    </lineage>
</organism>
<evidence type="ECO:0000256" key="4">
    <source>
        <dbReference type="SAM" id="MobiDB-lite"/>
    </source>
</evidence>
<dbReference type="InterPro" id="IPR019775">
    <property type="entry name" value="WD40_repeat_CS"/>
</dbReference>
<evidence type="ECO:0000256" key="2">
    <source>
        <dbReference type="ARBA" id="ARBA00022737"/>
    </source>
</evidence>
<dbReference type="AlphaFoldDB" id="A0A9N8ZHJ6"/>
<feature type="compositionally biased region" description="Polar residues" evidence="4">
    <location>
        <begin position="400"/>
        <end position="413"/>
    </location>
</feature>
<feature type="region of interest" description="Disordered" evidence="4">
    <location>
        <begin position="446"/>
        <end position="465"/>
    </location>
</feature>
<dbReference type="Pfam" id="PF00400">
    <property type="entry name" value="WD40"/>
    <property type="match status" value="1"/>
</dbReference>
<evidence type="ECO:0000313" key="6">
    <source>
        <dbReference type="Proteomes" id="UP000789572"/>
    </source>
</evidence>
<dbReference type="PROSITE" id="PS50294">
    <property type="entry name" value="WD_REPEATS_REGION"/>
    <property type="match status" value="1"/>
</dbReference>
<dbReference type="PANTHER" id="PTHR22847:SF637">
    <property type="entry name" value="WD REPEAT DOMAIN 5B"/>
    <property type="match status" value="1"/>
</dbReference>
<accession>A0A9N8ZHJ6</accession>
<sequence>MDYHSIEVHMVFEKHDITVNGCKFGASIAFRRQARMNLLAVSETDPSVFFAAIYDEIHVYRLNSRSDKTLDPIMKLLHPPHETLGPAYDGFSTKEINAIKVGKLGTEEVLASVGSRGDIRVWFTSALDRNPICLTNNESTWGIAMHGPSRLLAVSANSREITIFNFRNGLLSTGDNPKSRPSGTGESPAKYADVVRRFEDKREPAQRDRTILSGHLHNIPNISFSPCGTFLVSCSIDRTCRVWNVHTGELLLTRTVGGFWGWTVCFVSPSSFESITRTTSTSGRQTTSNRVPTIQANANHETNLQRRSHISDDTDSASSHELGSFDIGDGDSESPLSEGVRTGHEDTEFSDGYYDENDSLFDIESLSISDDESIATHMLDSDDDADLLEENRESSENSNQAAVDNDAQSQSPIPQERALPTLPASITVDGTTITLIRYNLGVRPSPTASFNARNESDRPRNIPSTPFDILDENYSFRPSASFDIHDGIRRPLLDFSDTIPQTSYTSNTDNLPTDFVLFGTLYDLYLLDPKKRLAQLCCEKRVIHMDSRIPLGHNISDSVNITEWIPDLSLAVVASKNGKVALVRILKSHDGNGNEKYSFRVEKRLPASRSTMPLLGMFVSKHDKVSDKSLIHYNLYFVYHDGKISCYELRKRASVNPLRMDTLMI</sequence>